<feature type="compositionally biased region" description="Basic residues" evidence="6">
    <location>
        <begin position="161"/>
        <end position="176"/>
    </location>
</feature>
<dbReference type="Pfam" id="PF05194">
    <property type="entry name" value="UreE_C"/>
    <property type="match status" value="1"/>
</dbReference>
<dbReference type="SMART" id="SM00988">
    <property type="entry name" value="UreE_N"/>
    <property type="match status" value="1"/>
</dbReference>
<comment type="similarity">
    <text evidence="5">Belongs to the UreE family.</text>
</comment>
<dbReference type="RefSeq" id="WP_377399535.1">
    <property type="nucleotide sequence ID" value="NZ_JBHTFQ010000002.1"/>
</dbReference>
<dbReference type="Gene3D" id="2.60.260.20">
    <property type="entry name" value="Urease metallochaperone UreE, N-terminal domain"/>
    <property type="match status" value="1"/>
</dbReference>
<evidence type="ECO:0000256" key="1">
    <source>
        <dbReference type="ARBA" id="ARBA00004496"/>
    </source>
</evidence>
<dbReference type="NCBIfam" id="NF009758">
    <property type="entry name" value="PRK13261.2-4"/>
    <property type="match status" value="1"/>
</dbReference>
<comment type="caution">
    <text evidence="8">The sequence shown here is derived from an EMBL/GenBank/DDBJ whole genome shotgun (WGS) entry which is preliminary data.</text>
</comment>
<evidence type="ECO:0000256" key="4">
    <source>
        <dbReference type="ARBA" id="ARBA00023186"/>
    </source>
</evidence>
<evidence type="ECO:0000313" key="9">
    <source>
        <dbReference type="Proteomes" id="UP001596516"/>
    </source>
</evidence>
<name>A0ABW2UJD4_9RHOB</name>
<protein>
    <recommendedName>
        <fullName evidence="5">Urease accessory protein UreE</fullName>
    </recommendedName>
</protein>
<dbReference type="Pfam" id="PF02814">
    <property type="entry name" value="UreE_N"/>
    <property type="match status" value="1"/>
</dbReference>
<evidence type="ECO:0000256" key="2">
    <source>
        <dbReference type="ARBA" id="ARBA00022490"/>
    </source>
</evidence>
<comment type="subcellular location">
    <subcellularLocation>
        <location evidence="1 5">Cytoplasm</location>
    </subcellularLocation>
</comment>
<dbReference type="Gene3D" id="3.30.70.790">
    <property type="entry name" value="UreE, C-terminal domain"/>
    <property type="match status" value="1"/>
</dbReference>
<evidence type="ECO:0000259" key="7">
    <source>
        <dbReference type="SMART" id="SM00988"/>
    </source>
</evidence>
<dbReference type="InterPro" id="IPR012406">
    <property type="entry name" value="UreE"/>
</dbReference>
<evidence type="ECO:0000256" key="6">
    <source>
        <dbReference type="SAM" id="MobiDB-lite"/>
    </source>
</evidence>
<dbReference type="SUPFAM" id="SSF69287">
    <property type="entry name" value="Urease metallochaperone UreE, N-terminal domain"/>
    <property type="match status" value="1"/>
</dbReference>
<dbReference type="Proteomes" id="UP001596516">
    <property type="component" value="Unassembled WGS sequence"/>
</dbReference>
<evidence type="ECO:0000313" key="8">
    <source>
        <dbReference type="EMBL" id="MFC7703365.1"/>
    </source>
</evidence>
<dbReference type="InterPro" id="IPR004029">
    <property type="entry name" value="UreE_N"/>
</dbReference>
<evidence type="ECO:0000256" key="3">
    <source>
        <dbReference type="ARBA" id="ARBA00022596"/>
    </source>
</evidence>
<keyword evidence="3 5" id="KW-0533">Nickel</keyword>
<keyword evidence="2 5" id="KW-0963">Cytoplasm</keyword>
<feature type="compositionally biased region" description="Basic and acidic residues" evidence="6">
    <location>
        <begin position="147"/>
        <end position="160"/>
    </location>
</feature>
<dbReference type="SUPFAM" id="SSF69737">
    <property type="entry name" value="Urease metallochaperone UreE, C-terminal domain"/>
    <property type="match status" value="1"/>
</dbReference>
<keyword evidence="9" id="KW-1185">Reference proteome</keyword>
<dbReference type="CDD" id="cd00571">
    <property type="entry name" value="UreE"/>
    <property type="match status" value="1"/>
</dbReference>
<keyword evidence="4 5" id="KW-0143">Chaperone</keyword>
<proteinExistence type="inferred from homology"/>
<comment type="function">
    <text evidence="5">Involved in urease metallocenter assembly. Binds nickel. Probably functions as a nickel donor during metallocenter assembly.</text>
</comment>
<dbReference type="EMBL" id="JBHTFQ010000002">
    <property type="protein sequence ID" value="MFC7703365.1"/>
    <property type="molecule type" value="Genomic_DNA"/>
</dbReference>
<organism evidence="8 9">
    <name type="scientific">Plastorhodobacter daqingensis</name>
    <dbReference type="NCBI Taxonomy" id="1387281"/>
    <lineage>
        <taxon>Bacteria</taxon>
        <taxon>Pseudomonadati</taxon>
        <taxon>Pseudomonadota</taxon>
        <taxon>Alphaproteobacteria</taxon>
        <taxon>Rhodobacterales</taxon>
        <taxon>Paracoccaceae</taxon>
        <taxon>Plastorhodobacter</taxon>
    </lineage>
</organism>
<evidence type="ECO:0000256" key="5">
    <source>
        <dbReference type="HAMAP-Rule" id="MF_00822"/>
    </source>
</evidence>
<accession>A0ABW2UJD4</accession>
<dbReference type="InterPro" id="IPR007864">
    <property type="entry name" value="UreE_C_dom"/>
</dbReference>
<feature type="domain" description="UreE urease accessory N-terminal" evidence="7">
    <location>
        <begin position="7"/>
        <end position="70"/>
    </location>
</feature>
<sequence>MTAPFPPAQAVCRAGSWSDACDRVVLDYDGRFLRRKRLTTAGGASLVVDLPEVTSLDHGDALQLLDGRLIEIVAADEPLLQVTGPHLPRLAWHVGNRHTPCQIEADRLLIRQDHVLAGMLRGLGAELVEITAPFRPEGGAYGHGRTMGHDHGPGEHDHGHGHGHGRHSHVHHHAAHLHTADDPDTAEEAD</sequence>
<gene>
    <name evidence="5 8" type="primary">ureE</name>
    <name evidence="8" type="ORF">ACFQXB_04050</name>
</gene>
<dbReference type="InterPro" id="IPR036118">
    <property type="entry name" value="UreE_N_sf"/>
</dbReference>
<reference evidence="9" key="1">
    <citation type="journal article" date="2019" name="Int. J. Syst. Evol. Microbiol.">
        <title>The Global Catalogue of Microorganisms (GCM) 10K type strain sequencing project: providing services to taxonomists for standard genome sequencing and annotation.</title>
        <authorList>
            <consortium name="The Broad Institute Genomics Platform"/>
            <consortium name="The Broad Institute Genome Sequencing Center for Infectious Disease"/>
            <person name="Wu L."/>
            <person name="Ma J."/>
        </authorList>
    </citation>
    <scope>NUCLEOTIDE SEQUENCE [LARGE SCALE GENOMIC DNA]</scope>
    <source>
        <strain evidence="9">CGMCC 1.12750</strain>
    </source>
</reference>
<feature type="region of interest" description="Disordered" evidence="6">
    <location>
        <begin position="139"/>
        <end position="190"/>
    </location>
</feature>
<dbReference type="HAMAP" id="MF_00822">
    <property type="entry name" value="UreE"/>
    <property type="match status" value="1"/>
</dbReference>